<sequence length="119" mass="13407">MYACSPPFTALLSLISTNVAGQTKKTTVAAIYLIAYCAGLIIGPQTFRLQDAPHYVPAEITIICCWSACFLDMALIYWYYSRQNRNKAALRGQPGYARLENQEFLDLTDKENPELVYTL</sequence>
<dbReference type="SUPFAM" id="SSF103473">
    <property type="entry name" value="MFS general substrate transporter"/>
    <property type="match status" value="1"/>
</dbReference>
<keyword evidence="3 6" id="KW-0812">Transmembrane</keyword>
<evidence type="ECO:0000256" key="2">
    <source>
        <dbReference type="ARBA" id="ARBA00022448"/>
    </source>
</evidence>
<feature type="transmembrane region" description="Helical" evidence="6">
    <location>
        <begin position="60"/>
        <end position="80"/>
    </location>
</feature>
<keyword evidence="5 6" id="KW-0472">Membrane</keyword>
<keyword evidence="4 6" id="KW-1133">Transmembrane helix</keyword>
<gene>
    <name evidence="7" type="ORF">PV05_00232</name>
</gene>
<dbReference type="HOGENOM" id="CLU_001265_32_1_1"/>
<proteinExistence type="predicted"/>
<name>A0A0D2EZ79_9EURO</name>
<evidence type="ECO:0000256" key="5">
    <source>
        <dbReference type="ARBA" id="ARBA00023136"/>
    </source>
</evidence>
<reference evidence="7 8" key="1">
    <citation type="submission" date="2015-01" db="EMBL/GenBank/DDBJ databases">
        <title>The Genome Sequence of Exophiala xenobiotica CBS118157.</title>
        <authorList>
            <consortium name="The Broad Institute Genomics Platform"/>
            <person name="Cuomo C."/>
            <person name="de Hoog S."/>
            <person name="Gorbushina A."/>
            <person name="Stielow B."/>
            <person name="Teixiera M."/>
            <person name="Abouelleil A."/>
            <person name="Chapman S.B."/>
            <person name="Priest M."/>
            <person name="Young S.K."/>
            <person name="Wortman J."/>
            <person name="Nusbaum C."/>
            <person name="Birren B."/>
        </authorList>
    </citation>
    <scope>NUCLEOTIDE SEQUENCE [LARGE SCALE GENOMIC DNA]</scope>
    <source>
        <strain evidence="7 8">CBS 118157</strain>
    </source>
</reference>
<dbReference type="OrthoDB" id="6730379at2759"/>
<dbReference type="GeneID" id="25322140"/>
<feature type="transmembrane region" description="Helical" evidence="6">
    <location>
        <begin position="31"/>
        <end position="48"/>
    </location>
</feature>
<evidence type="ECO:0008006" key="9">
    <source>
        <dbReference type="Google" id="ProtNLM"/>
    </source>
</evidence>
<dbReference type="InterPro" id="IPR036259">
    <property type="entry name" value="MFS_trans_sf"/>
</dbReference>
<dbReference type="GO" id="GO:0016020">
    <property type="term" value="C:membrane"/>
    <property type="evidence" value="ECO:0007669"/>
    <property type="project" value="UniProtKB-SubCell"/>
</dbReference>
<dbReference type="GO" id="GO:0022857">
    <property type="term" value="F:transmembrane transporter activity"/>
    <property type="evidence" value="ECO:0007669"/>
    <property type="project" value="TreeGrafter"/>
</dbReference>
<comment type="subcellular location">
    <subcellularLocation>
        <location evidence="1">Membrane</location>
        <topology evidence="1">Multi-pass membrane protein</topology>
    </subcellularLocation>
</comment>
<evidence type="ECO:0000313" key="7">
    <source>
        <dbReference type="EMBL" id="KIW59975.1"/>
    </source>
</evidence>
<dbReference type="PANTHER" id="PTHR43791:SF1">
    <property type="entry name" value="ALLANTOATE PERMEASE"/>
    <property type="match status" value="1"/>
</dbReference>
<dbReference type="Proteomes" id="UP000054342">
    <property type="component" value="Unassembled WGS sequence"/>
</dbReference>
<dbReference type="AlphaFoldDB" id="A0A0D2EZ79"/>
<evidence type="ECO:0000256" key="6">
    <source>
        <dbReference type="SAM" id="Phobius"/>
    </source>
</evidence>
<dbReference type="RefSeq" id="XP_013320559.1">
    <property type="nucleotide sequence ID" value="XM_013465105.1"/>
</dbReference>
<evidence type="ECO:0000313" key="8">
    <source>
        <dbReference type="Proteomes" id="UP000054342"/>
    </source>
</evidence>
<keyword evidence="8" id="KW-1185">Reference proteome</keyword>
<evidence type="ECO:0000256" key="3">
    <source>
        <dbReference type="ARBA" id="ARBA00022692"/>
    </source>
</evidence>
<organism evidence="7 8">
    <name type="scientific">Exophiala xenobiotica</name>
    <dbReference type="NCBI Taxonomy" id="348802"/>
    <lineage>
        <taxon>Eukaryota</taxon>
        <taxon>Fungi</taxon>
        <taxon>Dikarya</taxon>
        <taxon>Ascomycota</taxon>
        <taxon>Pezizomycotina</taxon>
        <taxon>Eurotiomycetes</taxon>
        <taxon>Chaetothyriomycetidae</taxon>
        <taxon>Chaetothyriales</taxon>
        <taxon>Herpotrichiellaceae</taxon>
        <taxon>Exophiala</taxon>
    </lineage>
</organism>
<accession>A0A0D2EZ79</accession>
<dbReference type="EMBL" id="KN847317">
    <property type="protein sequence ID" value="KIW59975.1"/>
    <property type="molecule type" value="Genomic_DNA"/>
</dbReference>
<keyword evidence="2" id="KW-0813">Transport</keyword>
<dbReference type="PANTHER" id="PTHR43791">
    <property type="entry name" value="PERMEASE-RELATED"/>
    <property type="match status" value="1"/>
</dbReference>
<protein>
    <recommendedName>
        <fullName evidence="9">Major facilitator superfamily (MFS) profile domain-containing protein</fullName>
    </recommendedName>
</protein>
<evidence type="ECO:0000256" key="4">
    <source>
        <dbReference type="ARBA" id="ARBA00022989"/>
    </source>
</evidence>
<evidence type="ECO:0000256" key="1">
    <source>
        <dbReference type="ARBA" id="ARBA00004141"/>
    </source>
</evidence>